<dbReference type="Proteomes" id="UP000199350">
    <property type="component" value="Chromosome I"/>
</dbReference>
<feature type="domain" description="General stress protein FMN-binding split barrel" evidence="1">
    <location>
        <begin position="9"/>
        <end position="152"/>
    </location>
</feature>
<dbReference type="Pfam" id="PF16242">
    <property type="entry name" value="Pyrid_ox_like"/>
    <property type="match status" value="1"/>
</dbReference>
<dbReference type="RefSeq" id="WP_092147522.1">
    <property type="nucleotide sequence ID" value="NZ_LT629700.1"/>
</dbReference>
<evidence type="ECO:0000313" key="2">
    <source>
        <dbReference type="EMBL" id="SDL61769.1"/>
    </source>
</evidence>
<dbReference type="SUPFAM" id="SSF50475">
    <property type="entry name" value="FMN-binding split barrel"/>
    <property type="match status" value="1"/>
</dbReference>
<sequence length="162" mass="17765">MDTHEMTKSDIVEIMRGKSIGMLTTVGGDGGLYSHPMDTQEVTDDGDVYFVVGKDSEQGRWLKDTPQANMAYSDAGSWLSVAGTVRFLEGEERAEKIDQLWDDSMSSYFDGKEDPNLGVVLLDSESAQFWGHKDGRVAALFDLVRTRVTGEESGDGTATVEL</sequence>
<evidence type="ECO:0000313" key="3">
    <source>
        <dbReference type="Proteomes" id="UP000199350"/>
    </source>
</evidence>
<accession>A0A1G9LIK9</accession>
<dbReference type="InterPro" id="IPR012349">
    <property type="entry name" value="Split_barrel_FMN-bd"/>
</dbReference>
<keyword evidence="3" id="KW-1185">Reference proteome</keyword>
<dbReference type="InterPro" id="IPR038725">
    <property type="entry name" value="YdaG_split_barrel_FMN-bd"/>
</dbReference>
<reference evidence="3" key="1">
    <citation type="submission" date="2016-10" db="EMBL/GenBank/DDBJ databases">
        <authorList>
            <person name="Varghese N."/>
            <person name="Submissions S."/>
        </authorList>
    </citation>
    <scope>NUCLEOTIDE SEQUENCE [LARGE SCALE GENOMIC DNA]</scope>
    <source>
        <strain evidence="3">DSM 20632</strain>
    </source>
</reference>
<organism evidence="2 3">
    <name type="scientific">Corynebacterium mycetoides</name>
    <dbReference type="NCBI Taxonomy" id="38302"/>
    <lineage>
        <taxon>Bacteria</taxon>
        <taxon>Bacillati</taxon>
        <taxon>Actinomycetota</taxon>
        <taxon>Actinomycetes</taxon>
        <taxon>Mycobacteriales</taxon>
        <taxon>Corynebacteriaceae</taxon>
        <taxon>Corynebacterium</taxon>
    </lineage>
</organism>
<dbReference type="PANTHER" id="PTHR34818">
    <property type="entry name" value="PROTEIN BLI-3"/>
    <property type="match status" value="1"/>
</dbReference>
<protein>
    <submittedName>
        <fullName evidence="2">General stress protein 26</fullName>
    </submittedName>
</protein>
<evidence type="ECO:0000259" key="1">
    <source>
        <dbReference type="Pfam" id="PF16242"/>
    </source>
</evidence>
<dbReference type="AlphaFoldDB" id="A0A1G9LIK9"/>
<dbReference type="EMBL" id="LT629700">
    <property type="protein sequence ID" value="SDL61769.1"/>
    <property type="molecule type" value="Genomic_DNA"/>
</dbReference>
<dbReference type="PANTHER" id="PTHR34818:SF1">
    <property type="entry name" value="PROTEIN BLI-3"/>
    <property type="match status" value="1"/>
</dbReference>
<dbReference type="STRING" id="38302.SAMN04488535_0176"/>
<name>A0A1G9LIK9_9CORY</name>
<dbReference type="InterPro" id="IPR052917">
    <property type="entry name" value="Stress-Dev_Protein"/>
</dbReference>
<dbReference type="Gene3D" id="2.30.110.10">
    <property type="entry name" value="Electron Transport, Fmn-binding Protein, Chain A"/>
    <property type="match status" value="1"/>
</dbReference>
<dbReference type="OrthoDB" id="1432662at2"/>
<gene>
    <name evidence="2" type="ORF">SAMN04488535_0176</name>
</gene>
<proteinExistence type="predicted"/>